<dbReference type="Gene3D" id="4.10.240.10">
    <property type="entry name" value="Zn(2)-C6 fungal-type DNA-binding domain"/>
    <property type="match status" value="1"/>
</dbReference>
<feature type="domain" description="Zn(2)-C6 fungal-type" evidence="7">
    <location>
        <begin position="71"/>
        <end position="100"/>
    </location>
</feature>
<evidence type="ECO:0000256" key="3">
    <source>
        <dbReference type="ARBA" id="ARBA00023015"/>
    </source>
</evidence>
<dbReference type="SUPFAM" id="SSF57701">
    <property type="entry name" value="Zn2/Cys6 DNA-binding domain"/>
    <property type="match status" value="1"/>
</dbReference>
<evidence type="ECO:0000256" key="1">
    <source>
        <dbReference type="ARBA" id="ARBA00022723"/>
    </source>
</evidence>
<dbReference type="InterPro" id="IPR036864">
    <property type="entry name" value="Zn2-C6_fun-type_DNA-bd_sf"/>
</dbReference>
<dbReference type="Proteomes" id="UP000270866">
    <property type="component" value="Chromosome 5"/>
</dbReference>
<feature type="domain" description="C2H2-type" evidence="8">
    <location>
        <begin position="3"/>
        <end position="30"/>
    </location>
</feature>
<proteinExistence type="predicted"/>
<protein>
    <submittedName>
        <fullName evidence="9">Uncharacterized protein</fullName>
    </submittedName>
</protein>
<dbReference type="SUPFAM" id="SSF57667">
    <property type="entry name" value="beta-beta-alpha zinc fingers"/>
    <property type="match status" value="1"/>
</dbReference>
<name>A0A3L6NUF0_FUSOX</name>
<dbReference type="PROSITE" id="PS00463">
    <property type="entry name" value="ZN2_CY6_FUNGAL_1"/>
    <property type="match status" value="1"/>
</dbReference>
<dbReference type="AlphaFoldDB" id="A0A3L6NUF0"/>
<feature type="domain" description="C2H2-type" evidence="8">
    <location>
        <begin position="31"/>
        <end position="53"/>
    </location>
</feature>
<keyword evidence="6" id="KW-0863">Zinc-finger</keyword>
<organism evidence="9 10">
    <name type="scientific">Fusarium oxysporum f. sp. cepae</name>
    <dbReference type="NCBI Taxonomy" id="396571"/>
    <lineage>
        <taxon>Eukaryota</taxon>
        <taxon>Fungi</taxon>
        <taxon>Dikarya</taxon>
        <taxon>Ascomycota</taxon>
        <taxon>Pezizomycotina</taxon>
        <taxon>Sordariomycetes</taxon>
        <taxon>Hypocreomycetidae</taxon>
        <taxon>Hypocreales</taxon>
        <taxon>Nectriaceae</taxon>
        <taxon>Fusarium</taxon>
        <taxon>Fusarium oxysporum species complex</taxon>
    </lineage>
</organism>
<sequence>MTLSCPDCDAVFVRTEHLQRHRTGHTGLRPFPCNECNAAFSRKDILIRHMQIHDLSEVPAKHRRTTYVAKACSQCAKSKQRCDGQLPCSRCTSKKLDCSYAKSRNRRASQSMQSSVVDQGKTSIPSVPNQELQNAATSSHLENQSEVNPVQFGDFSEMGNAPLPFWSSNDVETITSLLSQPPLVLDQNLGSVFDTHGDLQGFGFSNIGAFLGLEGHRSLVDETPSLSSQSALDYSLAETTIPQHVALTQEMPASAPSESAVEGLETEAPAPTFTQTFKSPDFSHERSSDVNVLIFNEGISQDYDVWRAEDYCHVPRLTEDVYEEMTKHFARYNSDDEYWTPFTCRNFPPITHINTFIQVYFEEFHSLLPFLHRATFAPTRDKWMLSLGIAAVGSIFSRAKNSRTTIYDLQEFLRRAIHVQVERVRNLLPDVSLVQAALLNLLGIMFSPQMLLCEAVPTTMTLIETLCRKMACYTNFDEFGRPLETKSSGYDNWAEWIKKESLQRLFYSLWILDCQHSCFWAGPGIITLDCLQLPAPSHPSLWEASSQEAWLKNRNTSSYNALPFRSVLVEFYRTQKILSPDPFNILLLNIGVKYHAEKLHRAPIYLNILQEHTEALPPTKLSGAVQSLSHLLSMFIYLPVRELYAFTGWRVSSSQRAINNTKLRTWIQSKTEARASLMHACKAWSMIRNRKTGSQHETMGFLLAAVMIWAWIELGKKPEVEDLNLLVTVRLDQGTDMLKAWITQNNDSRLYLGGVGCLWEEGASRRLIHESTKTLEGLDWPLARVLALNLREHYKSYPDKRFQG</sequence>
<dbReference type="FunFam" id="3.30.160.60:FF:000264">
    <property type="entry name" value="Zinc finger protein 236"/>
    <property type="match status" value="1"/>
</dbReference>
<dbReference type="Gene3D" id="3.30.160.60">
    <property type="entry name" value="Classic Zinc Finger"/>
    <property type="match status" value="2"/>
</dbReference>
<dbReference type="CDD" id="cd00067">
    <property type="entry name" value="GAL4"/>
    <property type="match status" value="1"/>
</dbReference>
<dbReference type="GO" id="GO:0006351">
    <property type="term" value="P:DNA-templated transcription"/>
    <property type="evidence" value="ECO:0007669"/>
    <property type="project" value="InterPro"/>
</dbReference>
<dbReference type="Pfam" id="PF00096">
    <property type="entry name" value="zf-C2H2"/>
    <property type="match status" value="2"/>
</dbReference>
<reference evidence="9 10" key="1">
    <citation type="journal article" date="2018" name="Sci. Rep.">
        <title>Characterisation of pathogen-specific regions and novel effector candidates in Fusarium oxysporum f. sp. cepae.</title>
        <authorList>
            <person name="Armitage A.D."/>
            <person name="Taylor A."/>
            <person name="Sobczyk M.K."/>
            <person name="Baxter L."/>
            <person name="Greenfield B.P."/>
            <person name="Bates H.J."/>
            <person name="Wilson F."/>
            <person name="Jackson A.C."/>
            <person name="Ott S."/>
            <person name="Harrison R.J."/>
            <person name="Clarkson J.P."/>
        </authorList>
    </citation>
    <scope>NUCLEOTIDE SEQUENCE [LARGE SCALE GENOMIC DNA]</scope>
    <source>
        <strain evidence="9 10">FoC_Fus2</strain>
    </source>
</reference>
<evidence type="ECO:0000259" key="8">
    <source>
        <dbReference type="PROSITE" id="PS50157"/>
    </source>
</evidence>
<keyword evidence="2" id="KW-0862">Zinc</keyword>
<evidence type="ECO:0000313" key="10">
    <source>
        <dbReference type="Proteomes" id="UP000270866"/>
    </source>
</evidence>
<evidence type="ECO:0000256" key="2">
    <source>
        <dbReference type="ARBA" id="ARBA00022833"/>
    </source>
</evidence>
<dbReference type="Pfam" id="PF00172">
    <property type="entry name" value="Zn_clus"/>
    <property type="match status" value="1"/>
</dbReference>
<evidence type="ECO:0000256" key="5">
    <source>
        <dbReference type="ARBA" id="ARBA00023242"/>
    </source>
</evidence>
<gene>
    <name evidence="9" type="ORF">BFJ65_g4641</name>
</gene>
<dbReference type="PANTHER" id="PTHR47660">
    <property type="entry name" value="TRANSCRIPTION FACTOR WITH C2H2 AND ZN(2)-CYS(6) DNA BINDING DOMAIN (EUROFUNG)-RELATED-RELATED"/>
    <property type="match status" value="1"/>
</dbReference>
<dbReference type="Pfam" id="PF04082">
    <property type="entry name" value="Fungal_trans"/>
    <property type="match status" value="1"/>
</dbReference>
<accession>A0A3L6NUF0</accession>
<dbReference type="GO" id="GO:0000981">
    <property type="term" value="F:DNA-binding transcription factor activity, RNA polymerase II-specific"/>
    <property type="evidence" value="ECO:0007669"/>
    <property type="project" value="InterPro"/>
</dbReference>
<dbReference type="PROSITE" id="PS50157">
    <property type="entry name" value="ZINC_FINGER_C2H2_2"/>
    <property type="match status" value="2"/>
</dbReference>
<comment type="caution">
    <text evidence="9">The sequence shown here is derived from an EMBL/GenBank/DDBJ whole genome shotgun (WGS) entry which is preliminary data.</text>
</comment>
<dbReference type="InterPro" id="IPR007219">
    <property type="entry name" value="XnlR_reg_dom"/>
</dbReference>
<dbReference type="PANTHER" id="PTHR47660:SF3">
    <property type="entry name" value="FINGER DOMAIN PROTEIN, PUTATIVE (AFU_ORTHOLOGUE AFUA_4G03310)-RELATED"/>
    <property type="match status" value="1"/>
</dbReference>
<dbReference type="InterPro" id="IPR013087">
    <property type="entry name" value="Znf_C2H2_type"/>
</dbReference>
<dbReference type="GO" id="GO:0008270">
    <property type="term" value="F:zinc ion binding"/>
    <property type="evidence" value="ECO:0007669"/>
    <property type="project" value="UniProtKB-KW"/>
</dbReference>
<dbReference type="InterPro" id="IPR001138">
    <property type="entry name" value="Zn2Cys6_DnaBD"/>
</dbReference>
<keyword evidence="3" id="KW-0805">Transcription regulation</keyword>
<keyword evidence="4" id="KW-0804">Transcription</keyword>
<evidence type="ECO:0000313" key="9">
    <source>
        <dbReference type="EMBL" id="RKK22022.1"/>
    </source>
</evidence>
<keyword evidence="1" id="KW-0479">Metal-binding</keyword>
<dbReference type="SMART" id="SM00066">
    <property type="entry name" value="GAL4"/>
    <property type="match status" value="1"/>
</dbReference>
<evidence type="ECO:0000259" key="7">
    <source>
        <dbReference type="PROSITE" id="PS50048"/>
    </source>
</evidence>
<dbReference type="PROSITE" id="PS50048">
    <property type="entry name" value="ZN2_CY6_FUNGAL_2"/>
    <property type="match status" value="1"/>
</dbReference>
<dbReference type="PROSITE" id="PS00028">
    <property type="entry name" value="ZINC_FINGER_C2H2_1"/>
    <property type="match status" value="2"/>
</dbReference>
<dbReference type="CDD" id="cd12148">
    <property type="entry name" value="fungal_TF_MHR"/>
    <property type="match status" value="1"/>
</dbReference>
<dbReference type="SMART" id="SM00355">
    <property type="entry name" value="ZnF_C2H2"/>
    <property type="match status" value="2"/>
</dbReference>
<dbReference type="GO" id="GO:0003677">
    <property type="term" value="F:DNA binding"/>
    <property type="evidence" value="ECO:0007669"/>
    <property type="project" value="InterPro"/>
</dbReference>
<dbReference type="InterPro" id="IPR036236">
    <property type="entry name" value="Znf_C2H2_sf"/>
</dbReference>
<evidence type="ECO:0000256" key="4">
    <source>
        <dbReference type="ARBA" id="ARBA00023163"/>
    </source>
</evidence>
<evidence type="ECO:0000256" key="6">
    <source>
        <dbReference type="PROSITE-ProRule" id="PRU00042"/>
    </source>
</evidence>
<keyword evidence="5" id="KW-0539">Nucleus</keyword>
<dbReference type="EMBL" id="MRCU01000003">
    <property type="protein sequence ID" value="RKK22022.1"/>
    <property type="molecule type" value="Genomic_DNA"/>
</dbReference>